<proteinExistence type="predicted"/>
<comment type="caution">
    <text evidence="1">The sequence shown here is derived from an EMBL/GenBank/DDBJ whole genome shotgun (WGS) entry which is preliminary data.</text>
</comment>
<evidence type="ECO:0000313" key="2">
    <source>
        <dbReference type="Proteomes" id="UP001062846"/>
    </source>
</evidence>
<accession>A0ACC0M7Q4</accession>
<evidence type="ECO:0000313" key="1">
    <source>
        <dbReference type="EMBL" id="KAI8537078.1"/>
    </source>
</evidence>
<reference evidence="1" key="1">
    <citation type="submission" date="2022-02" db="EMBL/GenBank/DDBJ databases">
        <title>Plant Genome Project.</title>
        <authorList>
            <person name="Zhang R.-G."/>
        </authorList>
    </citation>
    <scope>NUCLEOTIDE SEQUENCE</scope>
    <source>
        <strain evidence="1">AT1</strain>
    </source>
</reference>
<organism evidence="1 2">
    <name type="scientific">Rhododendron molle</name>
    <name type="common">Chinese azalea</name>
    <name type="synonym">Azalea mollis</name>
    <dbReference type="NCBI Taxonomy" id="49168"/>
    <lineage>
        <taxon>Eukaryota</taxon>
        <taxon>Viridiplantae</taxon>
        <taxon>Streptophyta</taxon>
        <taxon>Embryophyta</taxon>
        <taxon>Tracheophyta</taxon>
        <taxon>Spermatophyta</taxon>
        <taxon>Magnoliopsida</taxon>
        <taxon>eudicotyledons</taxon>
        <taxon>Gunneridae</taxon>
        <taxon>Pentapetalae</taxon>
        <taxon>asterids</taxon>
        <taxon>Ericales</taxon>
        <taxon>Ericaceae</taxon>
        <taxon>Ericoideae</taxon>
        <taxon>Rhodoreae</taxon>
        <taxon>Rhododendron</taxon>
    </lineage>
</organism>
<sequence>MTKETHLWNRPIKASNTKSHLRKKTGLFSHCWNLRTKIRNLLESNPISRTWLRSEVVELWKHTNGRDLASIDPAVGWRGLLSYDILGNEGCLPDHRHTLDGIKQIKQKLTTMFF</sequence>
<gene>
    <name evidence="1" type="ORF">RHMOL_Rhmol10G0307000</name>
</gene>
<protein>
    <submittedName>
        <fullName evidence="1">Uncharacterized protein</fullName>
    </submittedName>
</protein>
<keyword evidence="2" id="KW-1185">Reference proteome</keyword>
<dbReference type="Proteomes" id="UP001062846">
    <property type="component" value="Chromosome 10"/>
</dbReference>
<dbReference type="EMBL" id="CM046397">
    <property type="protein sequence ID" value="KAI8537078.1"/>
    <property type="molecule type" value="Genomic_DNA"/>
</dbReference>
<name>A0ACC0M7Q4_RHOML</name>